<keyword evidence="3" id="KW-1185">Reference proteome</keyword>
<evidence type="ECO:0000313" key="3">
    <source>
        <dbReference type="Proteomes" id="UP001432322"/>
    </source>
</evidence>
<feature type="non-terminal residue" evidence="2">
    <location>
        <position position="158"/>
    </location>
</feature>
<proteinExistence type="predicted"/>
<dbReference type="EMBL" id="BTSY01000006">
    <property type="protein sequence ID" value="GMT33327.1"/>
    <property type="molecule type" value="Genomic_DNA"/>
</dbReference>
<dbReference type="AlphaFoldDB" id="A0AAV5WU96"/>
<feature type="compositionally biased region" description="Basic and acidic residues" evidence="1">
    <location>
        <begin position="17"/>
        <end position="26"/>
    </location>
</feature>
<sequence>MKTRHKTTVDIPRGRRSTVDAREDRSLGGRQLDQSLANNLQLGLGLEVLECIGAGRIAEADEELVGLGLSRLSGDDELLGLGDVNEASDHVDRVVGVVGRANLEGELAVALVDHLVLGGATRRRETAAIGGNGDGERARHGSDRLRRATEKGMEKKKE</sequence>
<feature type="compositionally biased region" description="Basic and acidic residues" evidence="1">
    <location>
        <begin position="134"/>
        <end position="158"/>
    </location>
</feature>
<reference evidence="2" key="1">
    <citation type="submission" date="2023-10" db="EMBL/GenBank/DDBJ databases">
        <title>Genome assembly of Pristionchus species.</title>
        <authorList>
            <person name="Yoshida K."/>
            <person name="Sommer R.J."/>
        </authorList>
    </citation>
    <scope>NUCLEOTIDE SEQUENCE</scope>
    <source>
        <strain evidence="2">RS5133</strain>
    </source>
</reference>
<name>A0AAV5WU96_9BILA</name>
<organism evidence="2 3">
    <name type="scientific">Pristionchus fissidentatus</name>
    <dbReference type="NCBI Taxonomy" id="1538716"/>
    <lineage>
        <taxon>Eukaryota</taxon>
        <taxon>Metazoa</taxon>
        <taxon>Ecdysozoa</taxon>
        <taxon>Nematoda</taxon>
        <taxon>Chromadorea</taxon>
        <taxon>Rhabditida</taxon>
        <taxon>Rhabditina</taxon>
        <taxon>Diplogasteromorpha</taxon>
        <taxon>Diplogasteroidea</taxon>
        <taxon>Neodiplogasteridae</taxon>
        <taxon>Pristionchus</taxon>
    </lineage>
</organism>
<comment type="caution">
    <text evidence="2">The sequence shown here is derived from an EMBL/GenBank/DDBJ whole genome shotgun (WGS) entry which is preliminary data.</text>
</comment>
<accession>A0AAV5WU96</accession>
<gene>
    <name evidence="2" type="ORF">PFISCL1PPCAC_24624</name>
</gene>
<dbReference type="Proteomes" id="UP001432322">
    <property type="component" value="Unassembled WGS sequence"/>
</dbReference>
<protein>
    <recommendedName>
        <fullName evidence="4">Ribosomal protein</fullName>
    </recommendedName>
</protein>
<evidence type="ECO:0000313" key="2">
    <source>
        <dbReference type="EMBL" id="GMT33327.1"/>
    </source>
</evidence>
<feature type="region of interest" description="Disordered" evidence="1">
    <location>
        <begin position="127"/>
        <end position="158"/>
    </location>
</feature>
<feature type="region of interest" description="Disordered" evidence="1">
    <location>
        <begin position="1"/>
        <end position="26"/>
    </location>
</feature>
<evidence type="ECO:0000256" key="1">
    <source>
        <dbReference type="SAM" id="MobiDB-lite"/>
    </source>
</evidence>
<evidence type="ECO:0008006" key="4">
    <source>
        <dbReference type="Google" id="ProtNLM"/>
    </source>
</evidence>